<dbReference type="PANTHER" id="PTHR34075:SF5">
    <property type="entry name" value="BLR3430 PROTEIN"/>
    <property type="match status" value="1"/>
</dbReference>
<proteinExistence type="predicted"/>
<dbReference type="AlphaFoldDB" id="A0A3N2DYN3"/>
<reference evidence="3 4" key="1">
    <citation type="submission" date="2018-11" db="EMBL/GenBank/DDBJ databases">
        <title>Genomic Encyclopedia of Type Strains, Phase IV (KMG-IV): sequencing the most valuable type-strain genomes for metagenomic binning, comparative biology and taxonomic classification.</title>
        <authorList>
            <person name="Goeker M."/>
        </authorList>
    </citation>
    <scope>NUCLEOTIDE SEQUENCE [LARGE SCALE GENOMIC DNA]</scope>
    <source>
        <strain evidence="3 4">DSM 100316</strain>
    </source>
</reference>
<dbReference type="EMBL" id="RKHR01000003">
    <property type="protein sequence ID" value="ROS04960.1"/>
    <property type="molecule type" value="Genomic_DNA"/>
</dbReference>
<dbReference type="InterPro" id="IPR022002">
    <property type="entry name" value="ChsH2_Znr"/>
</dbReference>
<dbReference type="Gene3D" id="6.10.30.10">
    <property type="match status" value="1"/>
</dbReference>
<comment type="caution">
    <text evidence="3">The sequence shown here is derived from an EMBL/GenBank/DDBJ whole genome shotgun (WGS) entry which is preliminary data.</text>
</comment>
<organism evidence="3 4">
    <name type="scientific">Sinobacterium caligoides</name>
    <dbReference type="NCBI Taxonomy" id="933926"/>
    <lineage>
        <taxon>Bacteria</taxon>
        <taxon>Pseudomonadati</taxon>
        <taxon>Pseudomonadota</taxon>
        <taxon>Gammaproteobacteria</taxon>
        <taxon>Cellvibrionales</taxon>
        <taxon>Spongiibacteraceae</taxon>
        <taxon>Sinobacterium</taxon>
    </lineage>
</organism>
<dbReference type="PANTHER" id="PTHR34075">
    <property type="entry name" value="BLR3430 PROTEIN"/>
    <property type="match status" value="1"/>
</dbReference>
<evidence type="ECO:0000313" key="4">
    <source>
        <dbReference type="Proteomes" id="UP000275394"/>
    </source>
</evidence>
<keyword evidence="4" id="KW-1185">Reference proteome</keyword>
<dbReference type="SUPFAM" id="SSF50249">
    <property type="entry name" value="Nucleic acid-binding proteins"/>
    <property type="match status" value="1"/>
</dbReference>
<feature type="domain" description="ChsH2 C-terminal OB-fold" evidence="1">
    <location>
        <begin position="69"/>
        <end position="133"/>
    </location>
</feature>
<evidence type="ECO:0000259" key="1">
    <source>
        <dbReference type="Pfam" id="PF01796"/>
    </source>
</evidence>
<accession>A0A3N2DYN3</accession>
<feature type="domain" description="ChsH2 rubredoxin-like zinc ribbon" evidence="2">
    <location>
        <begin position="34"/>
        <end position="67"/>
    </location>
</feature>
<dbReference type="Pfam" id="PF01796">
    <property type="entry name" value="OB_ChsH2_C"/>
    <property type="match status" value="1"/>
</dbReference>
<protein>
    <submittedName>
        <fullName evidence="3">Putative OB-fold protein</fullName>
    </submittedName>
</protein>
<evidence type="ECO:0000259" key="2">
    <source>
        <dbReference type="Pfam" id="PF12172"/>
    </source>
</evidence>
<name>A0A3N2DYN3_9GAMM</name>
<evidence type="ECO:0000313" key="3">
    <source>
        <dbReference type="EMBL" id="ROS04960.1"/>
    </source>
</evidence>
<dbReference type="Proteomes" id="UP000275394">
    <property type="component" value="Unassembled WGS sequence"/>
</dbReference>
<dbReference type="InterPro" id="IPR052513">
    <property type="entry name" value="Thioester_dehydratase-like"/>
</dbReference>
<dbReference type="Pfam" id="PF12172">
    <property type="entry name" value="zf-ChsH2"/>
    <property type="match status" value="1"/>
</dbReference>
<dbReference type="InterPro" id="IPR002878">
    <property type="entry name" value="ChsH2_C"/>
</dbReference>
<sequence length="168" mass="18843">MMSEEKEMITGMEAPMYLTYNFTAGGATTRFLAELRNGKLVGQECPKCQHVYIPPRGSCAACGVPTVREVELTNKATVQSFTIVYIPIPNNPIKPPYVIANLMADGAHQSFLHLISDVDNADVRIGMRVEAIWKAEEEWTHAMENIQYFRPLDEPDMPIDEIGRLKNA</sequence>
<dbReference type="InterPro" id="IPR012340">
    <property type="entry name" value="NA-bd_OB-fold"/>
</dbReference>
<gene>
    <name evidence="3" type="ORF">EDC56_0477</name>
</gene>